<evidence type="ECO:0000313" key="7">
    <source>
        <dbReference type="EMBL" id="TQF00480.1"/>
    </source>
</evidence>
<dbReference type="PANTHER" id="PTHR30086">
    <property type="entry name" value="ARGININE EXPORTER PROTEIN ARGO"/>
    <property type="match status" value="1"/>
</dbReference>
<evidence type="ECO:0000256" key="1">
    <source>
        <dbReference type="ARBA" id="ARBA00004651"/>
    </source>
</evidence>
<gene>
    <name evidence="7" type="ORF">FKY71_03350</name>
</gene>
<feature type="transmembrane region" description="Helical" evidence="6">
    <location>
        <begin position="151"/>
        <end position="174"/>
    </location>
</feature>
<name>A0A540VUP4_9GAMM</name>
<keyword evidence="2" id="KW-1003">Cell membrane</keyword>
<keyword evidence="4 6" id="KW-1133">Transmembrane helix</keyword>
<feature type="transmembrane region" description="Helical" evidence="6">
    <location>
        <begin position="194"/>
        <end position="214"/>
    </location>
</feature>
<accession>A0A540VUP4</accession>
<dbReference type="PANTHER" id="PTHR30086:SF19">
    <property type="entry name" value="THREONINE EFFLUX PROTEIN"/>
    <property type="match status" value="1"/>
</dbReference>
<dbReference type="AlphaFoldDB" id="A0A540VUP4"/>
<proteinExistence type="predicted"/>
<feature type="transmembrane region" description="Helical" evidence="6">
    <location>
        <begin position="74"/>
        <end position="92"/>
    </location>
</feature>
<feature type="transmembrane region" description="Helical" evidence="6">
    <location>
        <begin position="43"/>
        <end position="67"/>
    </location>
</feature>
<evidence type="ECO:0000256" key="2">
    <source>
        <dbReference type="ARBA" id="ARBA00022475"/>
    </source>
</evidence>
<comment type="caution">
    <text evidence="7">The sequence shown here is derived from an EMBL/GenBank/DDBJ whole genome shotgun (WGS) entry which is preliminary data.</text>
</comment>
<evidence type="ECO:0000313" key="8">
    <source>
        <dbReference type="Proteomes" id="UP000315400"/>
    </source>
</evidence>
<dbReference type="Pfam" id="PF01810">
    <property type="entry name" value="LysE"/>
    <property type="match status" value="1"/>
</dbReference>
<comment type="subcellular location">
    <subcellularLocation>
        <location evidence="1">Cell membrane</location>
        <topology evidence="1">Multi-pass membrane protein</topology>
    </subcellularLocation>
</comment>
<dbReference type="GO" id="GO:0015171">
    <property type="term" value="F:amino acid transmembrane transporter activity"/>
    <property type="evidence" value="ECO:0007669"/>
    <property type="project" value="TreeGrafter"/>
</dbReference>
<dbReference type="GO" id="GO:0005886">
    <property type="term" value="C:plasma membrane"/>
    <property type="evidence" value="ECO:0007669"/>
    <property type="project" value="UniProtKB-SubCell"/>
</dbReference>
<sequence length="219" mass="23186">MQNLLPLLGIFAVFSPALLLPGPDFVAVVRNTVARGPRAGILTALGVSLGITAYAGLSAAGLSILFARLEWLEVIVRLAGAGFLSFLGIGLLRTPAPGFDHSTPEQTTERPGGRERNPVLLGLIVNLTNPKAIIFFASIFGTAIRPQTPPWVLTVAVTLVGVCGLVWFSTVSLLTASTGMLVSLQRHQHWIERLAGLAFLGFALVMAIDLAIAAEARLR</sequence>
<dbReference type="EMBL" id="VIFK01000012">
    <property type="protein sequence ID" value="TQF00480.1"/>
    <property type="molecule type" value="Genomic_DNA"/>
</dbReference>
<keyword evidence="3 6" id="KW-0812">Transmembrane</keyword>
<evidence type="ECO:0000256" key="3">
    <source>
        <dbReference type="ARBA" id="ARBA00022692"/>
    </source>
</evidence>
<dbReference type="Proteomes" id="UP000315400">
    <property type="component" value="Unassembled WGS sequence"/>
</dbReference>
<dbReference type="InterPro" id="IPR001123">
    <property type="entry name" value="LeuE-type"/>
</dbReference>
<keyword evidence="5 6" id="KW-0472">Membrane</keyword>
<evidence type="ECO:0000256" key="5">
    <source>
        <dbReference type="ARBA" id="ARBA00023136"/>
    </source>
</evidence>
<evidence type="ECO:0000256" key="4">
    <source>
        <dbReference type="ARBA" id="ARBA00022989"/>
    </source>
</evidence>
<feature type="transmembrane region" description="Helical" evidence="6">
    <location>
        <begin position="119"/>
        <end position="144"/>
    </location>
</feature>
<protein>
    <submittedName>
        <fullName evidence="7">LysE family translocator</fullName>
    </submittedName>
</protein>
<organism evidence="7 8">
    <name type="scientific">Spiribacter salinus</name>
    <dbReference type="NCBI Taxonomy" id="1335746"/>
    <lineage>
        <taxon>Bacteria</taxon>
        <taxon>Pseudomonadati</taxon>
        <taxon>Pseudomonadota</taxon>
        <taxon>Gammaproteobacteria</taxon>
        <taxon>Chromatiales</taxon>
        <taxon>Ectothiorhodospiraceae</taxon>
        <taxon>Spiribacter</taxon>
    </lineage>
</organism>
<reference evidence="7 8" key="1">
    <citation type="submission" date="2019-06" db="EMBL/GenBank/DDBJ databases">
        <title>Metagenome assembled Genome of Spiribacter salinus SL48-SHIP from the microbial mat of Salt Lake 48 (Novosibirsk region, Russia).</title>
        <authorList>
            <person name="Shipova A."/>
            <person name="Rozanov A.S."/>
            <person name="Bryanskaya A.V."/>
            <person name="Peltek S.E."/>
        </authorList>
    </citation>
    <scope>NUCLEOTIDE SEQUENCE [LARGE SCALE GENOMIC DNA]</scope>
    <source>
        <strain evidence="7">SL48-SHIP-2</strain>
    </source>
</reference>
<evidence type="ECO:0000256" key="6">
    <source>
        <dbReference type="SAM" id="Phobius"/>
    </source>
</evidence>